<keyword evidence="3" id="KW-1185">Reference proteome</keyword>
<accession>A0A397TYM4</accession>
<evidence type="ECO:0000313" key="2">
    <source>
        <dbReference type="EMBL" id="RIB01917.1"/>
    </source>
</evidence>
<dbReference type="OrthoDB" id="2442036at2759"/>
<dbReference type="AlphaFoldDB" id="A0A397TYM4"/>
<reference evidence="2 3" key="1">
    <citation type="submission" date="2018-06" db="EMBL/GenBank/DDBJ databases">
        <title>Comparative genomics reveals the genomic features of Rhizophagus irregularis, R. cerebriforme, R. diaphanum and Gigaspora rosea, and their symbiotic lifestyle signature.</title>
        <authorList>
            <person name="Morin E."/>
            <person name="San Clemente H."/>
            <person name="Chen E.C.H."/>
            <person name="De La Providencia I."/>
            <person name="Hainaut M."/>
            <person name="Kuo A."/>
            <person name="Kohler A."/>
            <person name="Murat C."/>
            <person name="Tang N."/>
            <person name="Roy S."/>
            <person name="Loubradou J."/>
            <person name="Henrissat B."/>
            <person name="Grigoriev I.V."/>
            <person name="Corradi N."/>
            <person name="Roux C."/>
            <person name="Martin F.M."/>
        </authorList>
    </citation>
    <scope>NUCLEOTIDE SEQUENCE [LARGE SCALE GENOMIC DNA]</scope>
    <source>
        <strain evidence="2 3">DAOM 194757</strain>
    </source>
</reference>
<evidence type="ECO:0000256" key="1">
    <source>
        <dbReference type="SAM" id="MobiDB-lite"/>
    </source>
</evidence>
<evidence type="ECO:0000313" key="3">
    <source>
        <dbReference type="Proteomes" id="UP000266673"/>
    </source>
</evidence>
<proteinExistence type="predicted"/>
<protein>
    <submittedName>
        <fullName evidence="2">Uncharacterized protein</fullName>
    </submittedName>
</protein>
<sequence>MTNYDNNDNSEAKNDNNEAKNDLIELHNYTRKPEIKYKDPSTGTYYYTIISEEYYPFLPKLKKKYNMDGLRQLSLEKSVTHVANLFAQRTLTLSGPIIFRLQLKCVKQIRNSRHRSNILHPFETFSNLGKSYQIKQIGEKVNDYINDETTHLYYKDQVQNIKDILKYMIPFYIEEDILNPSNPLIMLRILGYYSDLALYPGIKDYQILQKVLTPLIQDLQDISYNGIIDKWENKWNVDFYFSSDWKSLALCLRLNAANTKYFCPYYKCTKKEIVLFNKQWG</sequence>
<feature type="compositionally biased region" description="Basic and acidic residues" evidence="1">
    <location>
        <begin position="10"/>
        <end position="20"/>
    </location>
</feature>
<comment type="caution">
    <text evidence="2">The sequence shown here is derived from an EMBL/GenBank/DDBJ whole genome shotgun (WGS) entry which is preliminary data.</text>
</comment>
<organism evidence="2 3">
    <name type="scientific">Gigaspora rosea</name>
    <dbReference type="NCBI Taxonomy" id="44941"/>
    <lineage>
        <taxon>Eukaryota</taxon>
        <taxon>Fungi</taxon>
        <taxon>Fungi incertae sedis</taxon>
        <taxon>Mucoromycota</taxon>
        <taxon>Glomeromycotina</taxon>
        <taxon>Glomeromycetes</taxon>
        <taxon>Diversisporales</taxon>
        <taxon>Gigasporaceae</taxon>
        <taxon>Gigaspora</taxon>
    </lineage>
</organism>
<feature type="region of interest" description="Disordered" evidence="1">
    <location>
        <begin position="1"/>
        <end position="20"/>
    </location>
</feature>
<gene>
    <name evidence="2" type="ORF">C2G38_2229289</name>
</gene>
<dbReference type="Proteomes" id="UP000266673">
    <property type="component" value="Unassembled WGS sequence"/>
</dbReference>
<dbReference type="EMBL" id="QKWP01002884">
    <property type="protein sequence ID" value="RIB01917.1"/>
    <property type="molecule type" value="Genomic_DNA"/>
</dbReference>
<name>A0A397TYM4_9GLOM</name>